<dbReference type="InterPro" id="IPR024411">
    <property type="entry name" value="Tail_terminator_phage"/>
</dbReference>
<gene>
    <name evidence="1" type="ORF">ACFQ08_19660</name>
</gene>
<dbReference type="Proteomes" id="UP001597024">
    <property type="component" value="Unassembled WGS sequence"/>
</dbReference>
<reference evidence="2" key="1">
    <citation type="journal article" date="2019" name="Int. J. Syst. Evol. Microbiol.">
        <title>The Global Catalogue of Microorganisms (GCM) 10K type strain sequencing project: providing services to taxonomists for standard genome sequencing and annotation.</title>
        <authorList>
            <consortium name="The Broad Institute Genomics Platform"/>
            <consortium name="The Broad Institute Genome Sequencing Center for Infectious Disease"/>
            <person name="Wu L."/>
            <person name="Ma J."/>
        </authorList>
    </citation>
    <scope>NUCLEOTIDE SEQUENCE [LARGE SCALE GENOMIC DNA]</scope>
    <source>
        <strain evidence="2">CCUG 62974</strain>
    </source>
</reference>
<evidence type="ECO:0000313" key="2">
    <source>
        <dbReference type="Proteomes" id="UP001597024"/>
    </source>
</evidence>
<keyword evidence="2" id="KW-1185">Reference proteome</keyword>
<dbReference type="EMBL" id="JBHTHX010000709">
    <property type="protein sequence ID" value="MFD0886770.1"/>
    <property type="molecule type" value="Genomic_DNA"/>
</dbReference>
<organism evidence="1 2">
    <name type="scientific">Streptosporangium algeriense</name>
    <dbReference type="NCBI Taxonomy" id="1682748"/>
    <lineage>
        <taxon>Bacteria</taxon>
        <taxon>Bacillati</taxon>
        <taxon>Actinomycetota</taxon>
        <taxon>Actinomycetes</taxon>
        <taxon>Streptosporangiales</taxon>
        <taxon>Streptosporangiaceae</taxon>
        <taxon>Streptosporangium</taxon>
    </lineage>
</organism>
<accession>A0ABW3DSG6</accession>
<comment type="caution">
    <text evidence="1">The sequence shown here is derived from an EMBL/GenBank/DDBJ whole genome shotgun (WGS) entry which is preliminary data.</text>
</comment>
<proteinExistence type="predicted"/>
<evidence type="ECO:0000313" key="1">
    <source>
        <dbReference type="EMBL" id="MFD0886770.1"/>
    </source>
</evidence>
<protein>
    <submittedName>
        <fullName evidence="1">Minor capsid protein</fullName>
    </submittedName>
</protein>
<name>A0ABW3DSG6_9ACTN</name>
<dbReference type="Pfam" id="PF12691">
    <property type="entry name" value="Phage_tail_terminator_6"/>
    <property type="match status" value="1"/>
</dbReference>
<sequence length="145" mass="15572">MSWTTTILTAIAEQLHAAGAGVWRPDGPPYSAAETAIVFGRLPTEPDRAIALVCYGVDQDADDPVNTDSTIGVQLRVRGTTDPREVDRIADAAFGALQGWAAPAAGILLMTRRIQAPMGTDGNGRWERADSYRLLTHHPTTHRPG</sequence>